<dbReference type="SUPFAM" id="SSF48576">
    <property type="entry name" value="Terpenoid synthases"/>
    <property type="match status" value="1"/>
</dbReference>
<dbReference type="Gene3D" id="1.10.600.10">
    <property type="entry name" value="Farnesyl Diphosphate Synthase"/>
    <property type="match status" value="1"/>
</dbReference>
<protein>
    <submittedName>
        <fullName evidence="1">Uncharacterized protein</fullName>
    </submittedName>
</protein>
<dbReference type="EMBL" id="KN837386">
    <property type="protein sequence ID" value="KIJ26049.1"/>
    <property type="molecule type" value="Genomic_DNA"/>
</dbReference>
<name>A0A0C9TW62_SPHS4</name>
<dbReference type="HOGENOM" id="CLU_1830066_0_0_1"/>
<dbReference type="InterPro" id="IPR008949">
    <property type="entry name" value="Isoprenoid_synthase_dom_sf"/>
</dbReference>
<dbReference type="OrthoDB" id="6486656at2759"/>
<organism evidence="1 2">
    <name type="scientific">Sphaerobolus stellatus (strain SS14)</name>
    <dbReference type="NCBI Taxonomy" id="990650"/>
    <lineage>
        <taxon>Eukaryota</taxon>
        <taxon>Fungi</taxon>
        <taxon>Dikarya</taxon>
        <taxon>Basidiomycota</taxon>
        <taxon>Agaricomycotina</taxon>
        <taxon>Agaricomycetes</taxon>
        <taxon>Phallomycetidae</taxon>
        <taxon>Geastrales</taxon>
        <taxon>Sphaerobolaceae</taxon>
        <taxon>Sphaerobolus</taxon>
    </lineage>
</organism>
<sequence>TDITMSFPLTIHFPTILKDWPAPRRLNPHNEWVTKESNAWMDGFSGLPADRQSLYRQSMWPLLASLMYPDATREHLRLAADLMLWFVLYDEISDVLLLGMAQNLTDEVVKVLRYSRSNYIMIFTALLSYLDMQKSKETLDN</sequence>
<dbReference type="Proteomes" id="UP000054279">
    <property type="component" value="Unassembled WGS sequence"/>
</dbReference>
<dbReference type="AlphaFoldDB" id="A0A0C9TW62"/>
<evidence type="ECO:0000313" key="1">
    <source>
        <dbReference type="EMBL" id="KIJ26049.1"/>
    </source>
</evidence>
<reference evidence="1 2" key="1">
    <citation type="submission" date="2014-06" db="EMBL/GenBank/DDBJ databases">
        <title>Evolutionary Origins and Diversification of the Mycorrhizal Mutualists.</title>
        <authorList>
            <consortium name="DOE Joint Genome Institute"/>
            <consortium name="Mycorrhizal Genomics Consortium"/>
            <person name="Kohler A."/>
            <person name="Kuo A."/>
            <person name="Nagy L.G."/>
            <person name="Floudas D."/>
            <person name="Copeland A."/>
            <person name="Barry K.W."/>
            <person name="Cichocki N."/>
            <person name="Veneault-Fourrey C."/>
            <person name="LaButti K."/>
            <person name="Lindquist E.A."/>
            <person name="Lipzen A."/>
            <person name="Lundell T."/>
            <person name="Morin E."/>
            <person name="Murat C."/>
            <person name="Riley R."/>
            <person name="Ohm R."/>
            <person name="Sun H."/>
            <person name="Tunlid A."/>
            <person name="Henrissat B."/>
            <person name="Grigoriev I.V."/>
            <person name="Hibbett D.S."/>
            <person name="Martin F."/>
        </authorList>
    </citation>
    <scope>NUCLEOTIDE SEQUENCE [LARGE SCALE GENOMIC DNA]</scope>
    <source>
        <strain evidence="1 2">SS14</strain>
    </source>
</reference>
<accession>A0A0C9TW62</accession>
<evidence type="ECO:0000313" key="2">
    <source>
        <dbReference type="Proteomes" id="UP000054279"/>
    </source>
</evidence>
<proteinExistence type="predicted"/>
<gene>
    <name evidence="1" type="ORF">M422DRAFT_192674</name>
</gene>
<feature type="non-terminal residue" evidence="1">
    <location>
        <position position="1"/>
    </location>
</feature>
<keyword evidence="2" id="KW-1185">Reference proteome</keyword>